<sequence length="67" mass="7762">MYLPESESYNDDDDDDDDKFTNYNQMFNLIMEKKLPNTVLAKIILLENLIVIKICSLNGIKIVLGYC</sequence>
<evidence type="ECO:0000313" key="1">
    <source>
        <dbReference type="EMBL" id="KAH9494191.1"/>
    </source>
</evidence>
<reference evidence="1" key="1">
    <citation type="submission" date="2013-05" db="EMBL/GenBank/DDBJ databases">
        <authorList>
            <person name="Yim A.K.Y."/>
            <person name="Chan T.F."/>
            <person name="Ji K.M."/>
            <person name="Liu X.Y."/>
            <person name="Zhou J.W."/>
            <person name="Li R.Q."/>
            <person name="Yang K.Y."/>
            <person name="Li J."/>
            <person name="Li M."/>
            <person name="Law P.T.W."/>
            <person name="Wu Y.L."/>
            <person name="Cai Z.L."/>
            <person name="Qin H."/>
            <person name="Bao Y."/>
            <person name="Leung R.K.K."/>
            <person name="Ng P.K.S."/>
            <person name="Zou J."/>
            <person name="Zhong X.J."/>
            <person name="Ran P.X."/>
            <person name="Zhong N.S."/>
            <person name="Liu Z.G."/>
            <person name="Tsui S.K.W."/>
        </authorList>
    </citation>
    <scope>NUCLEOTIDE SEQUENCE</scope>
    <source>
        <strain evidence="1">Derf</strain>
        <tissue evidence="1">Whole organism</tissue>
    </source>
</reference>
<keyword evidence="2" id="KW-1185">Reference proteome</keyword>
<comment type="caution">
    <text evidence="1">The sequence shown here is derived from an EMBL/GenBank/DDBJ whole genome shotgun (WGS) entry which is preliminary data.</text>
</comment>
<gene>
    <name evidence="1" type="ORF">DERF_014901</name>
</gene>
<accession>A0A922HPY2</accession>
<dbReference type="Proteomes" id="UP000790347">
    <property type="component" value="Unassembled WGS sequence"/>
</dbReference>
<dbReference type="AlphaFoldDB" id="A0A922HPY2"/>
<reference evidence="1" key="2">
    <citation type="journal article" date="2022" name="Res Sq">
        <title>Comparative Genomics Reveals Insights into the Divergent Evolution of Astigmatic Mites and Household Pest Adaptations.</title>
        <authorList>
            <person name="Xiong Q."/>
            <person name="Wan A.T.-Y."/>
            <person name="Liu X.-Y."/>
            <person name="Fung C.S.-H."/>
            <person name="Xiao X."/>
            <person name="Malainual N."/>
            <person name="Hou J."/>
            <person name="Wang L."/>
            <person name="Wang M."/>
            <person name="Yang K."/>
            <person name="Cui Y."/>
            <person name="Leung E."/>
            <person name="Nong W."/>
            <person name="Shin S.-K."/>
            <person name="Au S."/>
            <person name="Jeong K.Y."/>
            <person name="Chew F.T."/>
            <person name="Hui J."/>
            <person name="Leung T.F."/>
            <person name="Tungtrongchitr A."/>
            <person name="Zhong N."/>
            <person name="Liu Z."/>
            <person name="Tsui S."/>
        </authorList>
    </citation>
    <scope>NUCLEOTIDE SEQUENCE</scope>
    <source>
        <strain evidence="1">Derf</strain>
        <tissue evidence="1">Whole organism</tissue>
    </source>
</reference>
<evidence type="ECO:0000313" key="2">
    <source>
        <dbReference type="Proteomes" id="UP000790347"/>
    </source>
</evidence>
<dbReference type="EMBL" id="ASGP02000008">
    <property type="protein sequence ID" value="KAH9494191.1"/>
    <property type="molecule type" value="Genomic_DNA"/>
</dbReference>
<organism evidence="1 2">
    <name type="scientific">Dermatophagoides farinae</name>
    <name type="common">American house dust mite</name>
    <dbReference type="NCBI Taxonomy" id="6954"/>
    <lineage>
        <taxon>Eukaryota</taxon>
        <taxon>Metazoa</taxon>
        <taxon>Ecdysozoa</taxon>
        <taxon>Arthropoda</taxon>
        <taxon>Chelicerata</taxon>
        <taxon>Arachnida</taxon>
        <taxon>Acari</taxon>
        <taxon>Acariformes</taxon>
        <taxon>Sarcoptiformes</taxon>
        <taxon>Astigmata</taxon>
        <taxon>Psoroptidia</taxon>
        <taxon>Analgoidea</taxon>
        <taxon>Pyroglyphidae</taxon>
        <taxon>Dermatophagoidinae</taxon>
        <taxon>Dermatophagoides</taxon>
    </lineage>
</organism>
<name>A0A922HPY2_DERFA</name>
<proteinExistence type="predicted"/>
<protein>
    <submittedName>
        <fullName evidence="1">Uncharacterized protein</fullName>
    </submittedName>
</protein>